<gene>
    <name evidence="2" type="ORF">EB03_00741</name>
</gene>
<feature type="region of interest" description="Disordered" evidence="1">
    <location>
        <begin position="561"/>
        <end position="602"/>
    </location>
</feature>
<proteinExistence type="predicted"/>
<dbReference type="EMBL" id="LESJ01000003">
    <property type="protein sequence ID" value="RBT69694.1"/>
    <property type="molecule type" value="Genomic_DNA"/>
</dbReference>
<organism evidence="2 3">
    <name type="scientific">Enterococcus hirae</name>
    <dbReference type="NCBI Taxonomy" id="1354"/>
    <lineage>
        <taxon>Bacteria</taxon>
        <taxon>Bacillati</taxon>
        <taxon>Bacillota</taxon>
        <taxon>Bacilli</taxon>
        <taxon>Lactobacillales</taxon>
        <taxon>Enterococcaceae</taxon>
        <taxon>Enterococcus</taxon>
    </lineage>
</organism>
<comment type="caution">
    <text evidence="2">The sequence shown here is derived from an EMBL/GenBank/DDBJ whole genome shotgun (WGS) entry which is preliminary data.</text>
</comment>
<feature type="compositionally biased region" description="Polar residues" evidence="1">
    <location>
        <begin position="561"/>
        <end position="582"/>
    </location>
</feature>
<protein>
    <submittedName>
        <fullName evidence="2">Uncharacterized protein</fullName>
    </submittedName>
</protein>
<dbReference type="RefSeq" id="WP_113792761.1">
    <property type="nucleotide sequence ID" value="NZ_JBFCRC010000006.1"/>
</dbReference>
<accession>A0AB37IHL5</accession>
<evidence type="ECO:0000313" key="3">
    <source>
        <dbReference type="Proteomes" id="UP000253498"/>
    </source>
</evidence>
<dbReference type="Proteomes" id="UP000253498">
    <property type="component" value="Unassembled WGS sequence"/>
</dbReference>
<evidence type="ECO:0000313" key="2">
    <source>
        <dbReference type="EMBL" id="RBT69694.1"/>
    </source>
</evidence>
<name>A0AB37IHL5_ENTHR</name>
<reference evidence="2 3" key="1">
    <citation type="submission" date="2015-06" db="EMBL/GenBank/DDBJ databases">
        <title>The Genome Sequence of Enterococcus hirae 88EA1.</title>
        <authorList>
            <consortium name="The Broad Institute Genomics Platform"/>
            <consortium name="The Broad Institute Genome Sequencing Center for Infectious Disease"/>
            <person name="Earl A.M."/>
            <person name="Van Tyne D."/>
            <person name="Lebreton F."/>
            <person name="Saavedra J.T."/>
            <person name="Gilmore M.S."/>
            <person name="Manson McGuire A."/>
            <person name="Clock S."/>
            <person name="Crupain M."/>
            <person name="Rangan U."/>
            <person name="Young S."/>
            <person name="Abouelleil A."/>
            <person name="Cao P."/>
            <person name="Chapman S.B."/>
            <person name="Griggs A."/>
            <person name="Priest M."/>
            <person name="Shea T."/>
            <person name="Wortman J."/>
            <person name="Nusbaum C."/>
            <person name="Birren B."/>
        </authorList>
    </citation>
    <scope>NUCLEOTIDE SEQUENCE [LARGE SCALE GENOMIC DNA]</scope>
    <source>
        <strain evidence="2 3">88EA1</strain>
    </source>
</reference>
<evidence type="ECO:0000256" key="1">
    <source>
        <dbReference type="SAM" id="MobiDB-lite"/>
    </source>
</evidence>
<sequence>MFIPRETLFHRKFGPTKRRKKAYVIAEDVEYINGELTQGSKEKNSYQNLIGPVEMENNPSKDAQSLFVHSRVVYDIIKKDNEYKKAKIAERAARTITEPDATYIGENLKIGIPQRTSSDLSVNVQLMVHKGKLYQLDTESSKSKLLADNIEEKEGVYYKRNSQGLRVDLFWPSNVTTVDTNNFIQRRWTREGKNRDRTATMYVDSLTLKEINQRLNGFKMMEDRQQIKSKPWIKVDVRAFSSLSIPKNQSHNKQKDLFYYKVGTMWDKLYKLETESQDGKNVKIINAYLLADKDLYNSPNAKHIAVQDWETNVKINLFLKSKMSNGFIWIDKGEVEKNINYLNEAKKHFPRNRSPRDLHKPREHENRNVNSCTLLLNKTNLYLVSHKGKKAILITDNAHFQDGKLKLGDKVIADKLPKTSNKDAMIWSLSAENATKFLDIANINNFVQGRNLIDLTTPAKASHELGTSHIIQGSKSLEDLTGYTQPLPEPSTSNIAQGRNSLSNLIDLTTHAKASPEPGTSHIIQDSKSLEDLTKYKQLLPEPSTSNIAQDRNSLSNLIDLTTSAKASPKLNRNTQSNTLGHTQKRPAPQPLQKGSNEDPSR</sequence>
<dbReference type="AlphaFoldDB" id="A0AB37IHL5"/>